<feature type="non-terminal residue" evidence="1">
    <location>
        <position position="1"/>
    </location>
</feature>
<evidence type="ECO:0000313" key="2">
    <source>
        <dbReference type="Proteomes" id="UP000800082"/>
    </source>
</evidence>
<name>A0A6A5R646_9PLEO</name>
<keyword evidence="2" id="KW-1185">Reference proteome</keyword>
<gene>
    <name evidence="1" type="ORF">M421DRAFT_427184</name>
</gene>
<sequence>RPLSRSPSVARPSKRLIRPNNIVMDEEEVNAILVSNNKDNVKEVSNKAKQSPYTARALRFANLEVCTSCALEGFACTFSRDARKRGAKVRKSACDSNYKEEINAMLAYPCLEVKFAKRTTLACKEIL</sequence>
<dbReference type="Proteomes" id="UP000800082">
    <property type="component" value="Unassembled WGS sequence"/>
</dbReference>
<protein>
    <submittedName>
        <fullName evidence="1">Uncharacterized protein</fullName>
    </submittedName>
</protein>
<dbReference type="EMBL" id="ML979053">
    <property type="protein sequence ID" value="KAF1922196.1"/>
    <property type="molecule type" value="Genomic_DNA"/>
</dbReference>
<dbReference type="AlphaFoldDB" id="A0A6A5R646"/>
<proteinExistence type="predicted"/>
<evidence type="ECO:0000313" key="1">
    <source>
        <dbReference type="EMBL" id="KAF1922196.1"/>
    </source>
</evidence>
<reference evidence="1" key="1">
    <citation type="journal article" date="2020" name="Stud. Mycol.">
        <title>101 Dothideomycetes genomes: a test case for predicting lifestyles and emergence of pathogens.</title>
        <authorList>
            <person name="Haridas S."/>
            <person name="Albert R."/>
            <person name="Binder M."/>
            <person name="Bloem J."/>
            <person name="Labutti K."/>
            <person name="Salamov A."/>
            <person name="Andreopoulos B."/>
            <person name="Baker S."/>
            <person name="Barry K."/>
            <person name="Bills G."/>
            <person name="Bluhm B."/>
            <person name="Cannon C."/>
            <person name="Castanera R."/>
            <person name="Culley D."/>
            <person name="Daum C."/>
            <person name="Ezra D."/>
            <person name="Gonzalez J."/>
            <person name="Henrissat B."/>
            <person name="Kuo A."/>
            <person name="Liang C."/>
            <person name="Lipzen A."/>
            <person name="Lutzoni F."/>
            <person name="Magnuson J."/>
            <person name="Mondo S."/>
            <person name="Nolan M."/>
            <person name="Ohm R."/>
            <person name="Pangilinan J."/>
            <person name="Park H.-J."/>
            <person name="Ramirez L."/>
            <person name="Alfaro M."/>
            <person name="Sun H."/>
            <person name="Tritt A."/>
            <person name="Yoshinaga Y."/>
            <person name="Zwiers L.-H."/>
            <person name="Turgeon B."/>
            <person name="Goodwin S."/>
            <person name="Spatafora J."/>
            <person name="Crous P."/>
            <person name="Grigoriev I."/>
        </authorList>
    </citation>
    <scope>NUCLEOTIDE SEQUENCE</scope>
    <source>
        <strain evidence="1">CBS 183.55</strain>
    </source>
</reference>
<accession>A0A6A5R646</accession>
<dbReference type="GeneID" id="54352266"/>
<dbReference type="RefSeq" id="XP_033442450.1">
    <property type="nucleotide sequence ID" value="XM_033594598.1"/>
</dbReference>
<organism evidence="1 2">
    <name type="scientific">Didymella exigua CBS 183.55</name>
    <dbReference type="NCBI Taxonomy" id="1150837"/>
    <lineage>
        <taxon>Eukaryota</taxon>
        <taxon>Fungi</taxon>
        <taxon>Dikarya</taxon>
        <taxon>Ascomycota</taxon>
        <taxon>Pezizomycotina</taxon>
        <taxon>Dothideomycetes</taxon>
        <taxon>Pleosporomycetidae</taxon>
        <taxon>Pleosporales</taxon>
        <taxon>Pleosporineae</taxon>
        <taxon>Didymellaceae</taxon>
        <taxon>Didymella</taxon>
    </lineage>
</organism>